<feature type="compositionally biased region" description="Polar residues" evidence="1">
    <location>
        <begin position="25"/>
        <end position="39"/>
    </location>
</feature>
<dbReference type="Proteomes" id="UP000799770">
    <property type="component" value="Unassembled WGS sequence"/>
</dbReference>
<dbReference type="OrthoDB" id="4506934at2759"/>
<evidence type="ECO:0000313" key="4">
    <source>
        <dbReference type="Proteomes" id="UP000799770"/>
    </source>
</evidence>
<feature type="transmembrane region" description="Helical" evidence="2">
    <location>
        <begin position="98"/>
        <end position="119"/>
    </location>
</feature>
<evidence type="ECO:0000256" key="2">
    <source>
        <dbReference type="SAM" id="Phobius"/>
    </source>
</evidence>
<evidence type="ECO:0000313" key="3">
    <source>
        <dbReference type="EMBL" id="KAF2114001.1"/>
    </source>
</evidence>
<keyword evidence="2" id="KW-1133">Transmembrane helix</keyword>
<keyword evidence="4" id="KW-1185">Reference proteome</keyword>
<feature type="region of interest" description="Disordered" evidence="1">
    <location>
        <begin position="1"/>
        <end position="59"/>
    </location>
</feature>
<reference evidence="3" key="1">
    <citation type="journal article" date="2020" name="Stud. Mycol.">
        <title>101 Dothideomycetes genomes: a test case for predicting lifestyles and emergence of pathogens.</title>
        <authorList>
            <person name="Haridas S."/>
            <person name="Albert R."/>
            <person name="Binder M."/>
            <person name="Bloem J."/>
            <person name="Labutti K."/>
            <person name="Salamov A."/>
            <person name="Andreopoulos B."/>
            <person name="Baker S."/>
            <person name="Barry K."/>
            <person name="Bills G."/>
            <person name="Bluhm B."/>
            <person name="Cannon C."/>
            <person name="Castanera R."/>
            <person name="Culley D."/>
            <person name="Daum C."/>
            <person name="Ezra D."/>
            <person name="Gonzalez J."/>
            <person name="Henrissat B."/>
            <person name="Kuo A."/>
            <person name="Liang C."/>
            <person name="Lipzen A."/>
            <person name="Lutzoni F."/>
            <person name="Magnuson J."/>
            <person name="Mondo S."/>
            <person name="Nolan M."/>
            <person name="Ohm R."/>
            <person name="Pangilinan J."/>
            <person name="Park H.-J."/>
            <person name="Ramirez L."/>
            <person name="Alfaro M."/>
            <person name="Sun H."/>
            <person name="Tritt A."/>
            <person name="Yoshinaga Y."/>
            <person name="Zwiers L.-H."/>
            <person name="Turgeon B."/>
            <person name="Goodwin S."/>
            <person name="Spatafora J."/>
            <person name="Crous P."/>
            <person name="Grigoriev I."/>
        </authorList>
    </citation>
    <scope>NUCLEOTIDE SEQUENCE</scope>
    <source>
        <strain evidence="3">CBS 627.86</strain>
    </source>
</reference>
<keyword evidence="2" id="KW-0472">Membrane</keyword>
<dbReference type="EMBL" id="ML977326">
    <property type="protein sequence ID" value="KAF2114001.1"/>
    <property type="molecule type" value="Genomic_DNA"/>
</dbReference>
<dbReference type="AlphaFoldDB" id="A0A6A5Z6M7"/>
<protein>
    <submittedName>
        <fullName evidence="3">Uncharacterized protein</fullName>
    </submittedName>
</protein>
<keyword evidence="2" id="KW-0812">Transmembrane</keyword>
<name>A0A6A5Z6M7_9PLEO</name>
<feature type="compositionally biased region" description="Polar residues" evidence="1">
    <location>
        <begin position="1"/>
        <end position="10"/>
    </location>
</feature>
<gene>
    <name evidence="3" type="ORF">BDV96DRAFT_647489</name>
</gene>
<accession>A0A6A5Z6M7</accession>
<organism evidence="3 4">
    <name type="scientific">Lophiotrema nucula</name>
    <dbReference type="NCBI Taxonomy" id="690887"/>
    <lineage>
        <taxon>Eukaryota</taxon>
        <taxon>Fungi</taxon>
        <taxon>Dikarya</taxon>
        <taxon>Ascomycota</taxon>
        <taxon>Pezizomycotina</taxon>
        <taxon>Dothideomycetes</taxon>
        <taxon>Pleosporomycetidae</taxon>
        <taxon>Pleosporales</taxon>
        <taxon>Lophiotremataceae</taxon>
        <taxon>Lophiotrema</taxon>
    </lineage>
</organism>
<proteinExistence type="predicted"/>
<sequence>MGVPTPNESAPSYDELFHDHPVNGHTPSGSTSSYMQVSQDDVELAHNHTSPSPAPAEQESLAQTIAGVFRPKPHTHCEQCDVQTAAREKREAQQTCRALVAATFMVAFICLMILGITVAKATAPTRKGHHD</sequence>
<evidence type="ECO:0000256" key="1">
    <source>
        <dbReference type="SAM" id="MobiDB-lite"/>
    </source>
</evidence>